<evidence type="ECO:0000256" key="3">
    <source>
        <dbReference type="SAM" id="MobiDB-lite"/>
    </source>
</evidence>
<dbReference type="Pfam" id="PF05071">
    <property type="entry name" value="NDUFA12"/>
    <property type="match status" value="1"/>
</dbReference>
<keyword evidence="2" id="KW-0679">Respiratory chain</keyword>
<keyword evidence="2" id="KW-0472">Membrane</keyword>
<dbReference type="GO" id="GO:0005743">
    <property type="term" value="C:mitochondrial inner membrane"/>
    <property type="evidence" value="ECO:0007669"/>
    <property type="project" value="UniProtKB-SubCell"/>
</dbReference>
<comment type="subcellular location">
    <subcellularLocation>
        <location evidence="2">Mitochondrion inner membrane</location>
        <topology evidence="2">Peripheral membrane protein</topology>
        <orientation evidence="2">Matrix side</orientation>
    </subcellularLocation>
</comment>
<dbReference type="GO" id="GO:0006979">
    <property type="term" value="P:response to oxidative stress"/>
    <property type="evidence" value="ECO:0007669"/>
    <property type="project" value="TreeGrafter"/>
</dbReference>
<dbReference type="PANTHER" id="PTHR12910">
    <property type="entry name" value="NADH-UBIQUINONE OXIDOREDUCTASE SUBUNIT B17.2"/>
    <property type="match status" value="1"/>
</dbReference>
<keyword evidence="5" id="KW-1185">Reference proteome</keyword>
<gene>
    <name evidence="4" type="ORF">RND81_12G196200</name>
</gene>
<comment type="caution">
    <text evidence="4">The sequence shown here is derived from an EMBL/GenBank/DDBJ whole genome shotgun (WGS) entry which is preliminary data.</text>
</comment>
<keyword evidence="2" id="KW-0496">Mitochondrion</keyword>
<keyword evidence="2" id="KW-0249">Electron transport</keyword>
<keyword evidence="2" id="KW-0999">Mitochondrion inner membrane</keyword>
<protein>
    <recommendedName>
        <fullName evidence="2">NADH dehydrogenase [ubiquinone] 1 alpha subcomplex subunit 12</fullName>
    </recommendedName>
</protein>
<dbReference type="EMBL" id="JBDFQZ010000012">
    <property type="protein sequence ID" value="KAK9673886.1"/>
    <property type="molecule type" value="Genomic_DNA"/>
</dbReference>
<comment type="similarity">
    <text evidence="1 2">Belongs to the complex I NDUFA12 subunit family.</text>
</comment>
<feature type="region of interest" description="Disordered" evidence="3">
    <location>
        <begin position="93"/>
        <end position="185"/>
    </location>
</feature>
<evidence type="ECO:0000256" key="2">
    <source>
        <dbReference type="RuleBase" id="RU363103"/>
    </source>
</evidence>
<evidence type="ECO:0000313" key="5">
    <source>
        <dbReference type="Proteomes" id="UP001443914"/>
    </source>
</evidence>
<accession>A0AAW1HCY7</accession>
<proteinExistence type="inferred from homology"/>
<feature type="compositionally biased region" description="Basic and acidic residues" evidence="3">
    <location>
        <begin position="93"/>
        <end position="102"/>
    </location>
</feature>
<dbReference type="PANTHER" id="PTHR12910:SF1">
    <property type="entry name" value="NADH DEHYDROGENASE [UBIQUINONE] 1 ALPHA SUBCOMPLEX SUBUNIT 12"/>
    <property type="match status" value="1"/>
</dbReference>
<keyword evidence="2" id="KW-0813">Transport</keyword>
<dbReference type="AlphaFoldDB" id="A0AAW1HCY7"/>
<sequence>MSRLIAKIAKIFSNRTMVGMDKAGNRYFARNEVIDGVMKEKRWIIFKGEEEPTSVPVEWICWLNGQRKKAPTAEEMAQMEARRELVRQNVERLKKEEEERKAVQGNTLRHKIPGKVGGPDLQSFLHQVRTEAGEPEETSDAARNMSEAEPEKKKTVQPQETPEPQTTEPTGSGSSFQPGVWQPPS</sequence>
<reference evidence="4" key="1">
    <citation type="submission" date="2024-03" db="EMBL/GenBank/DDBJ databases">
        <title>WGS assembly of Saponaria officinalis var. Norfolk2.</title>
        <authorList>
            <person name="Jenkins J."/>
            <person name="Shu S."/>
            <person name="Grimwood J."/>
            <person name="Barry K."/>
            <person name="Goodstein D."/>
            <person name="Schmutz J."/>
            <person name="Leebens-Mack J."/>
            <person name="Osbourn A."/>
        </authorList>
    </citation>
    <scope>NUCLEOTIDE SEQUENCE [LARGE SCALE GENOMIC DNA]</scope>
    <source>
        <strain evidence="4">JIC</strain>
    </source>
</reference>
<feature type="compositionally biased region" description="Low complexity" evidence="3">
    <location>
        <begin position="157"/>
        <end position="170"/>
    </location>
</feature>
<dbReference type="GO" id="GO:0045271">
    <property type="term" value="C:respiratory chain complex I"/>
    <property type="evidence" value="ECO:0007669"/>
    <property type="project" value="InterPro"/>
</dbReference>
<dbReference type="InterPro" id="IPR007763">
    <property type="entry name" value="NDUFA12"/>
</dbReference>
<organism evidence="4 5">
    <name type="scientific">Saponaria officinalis</name>
    <name type="common">Common soapwort</name>
    <name type="synonym">Lychnis saponaria</name>
    <dbReference type="NCBI Taxonomy" id="3572"/>
    <lineage>
        <taxon>Eukaryota</taxon>
        <taxon>Viridiplantae</taxon>
        <taxon>Streptophyta</taxon>
        <taxon>Embryophyta</taxon>
        <taxon>Tracheophyta</taxon>
        <taxon>Spermatophyta</taxon>
        <taxon>Magnoliopsida</taxon>
        <taxon>eudicotyledons</taxon>
        <taxon>Gunneridae</taxon>
        <taxon>Pentapetalae</taxon>
        <taxon>Caryophyllales</taxon>
        <taxon>Caryophyllaceae</taxon>
        <taxon>Caryophylleae</taxon>
        <taxon>Saponaria</taxon>
    </lineage>
</organism>
<comment type="function">
    <text evidence="2">Accessory subunit of the mitochondrial membrane respiratory chain NADH dehydrogenase (Complex I), that is believed not to be involved in catalysis. Complex I functions in the transfer of electrons from NADH to the respiratory chain. The immediate electron acceptor for the enzyme is believed to be ubiquinone.</text>
</comment>
<evidence type="ECO:0000256" key="1">
    <source>
        <dbReference type="ARBA" id="ARBA00007355"/>
    </source>
</evidence>
<dbReference type="Proteomes" id="UP001443914">
    <property type="component" value="Unassembled WGS sequence"/>
</dbReference>
<name>A0AAW1HCY7_SAPOF</name>
<evidence type="ECO:0000313" key="4">
    <source>
        <dbReference type="EMBL" id="KAK9673886.1"/>
    </source>
</evidence>